<dbReference type="InterPro" id="IPR000675">
    <property type="entry name" value="Cutinase/axe"/>
</dbReference>
<evidence type="ECO:0000256" key="3">
    <source>
        <dbReference type="ARBA" id="ARBA00022729"/>
    </source>
</evidence>
<keyword evidence="4" id="KW-0378">Hydrolase</keyword>
<comment type="caution">
    <text evidence="9">The sequence shown here is derived from an EMBL/GenBank/DDBJ whole genome shotgun (WGS) entry which is preliminary data.</text>
</comment>
<keyword evidence="5 8" id="KW-1015">Disulfide bond</keyword>
<evidence type="ECO:0000256" key="2">
    <source>
        <dbReference type="ARBA" id="ARBA00013095"/>
    </source>
</evidence>
<organism evidence="9 10">
    <name type="scientific">Mycena sanguinolenta</name>
    <dbReference type="NCBI Taxonomy" id="230812"/>
    <lineage>
        <taxon>Eukaryota</taxon>
        <taxon>Fungi</taxon>
        <taxon>Dikarya</taxon>
        <taxon>Basidiomycota</taxon>
        <taxon>Agaricomycotina</taxon>
        <taxon>Agaricomycetes</taxon>
        <taxon>Agaricomycetidae</taxon>
        <taxon>Agaricales</taxon>
        <taxon>Marasmiineae</taxon>
        <taxon>Mycenaceae</taxon>
        <taxon>Mycena</taxon>
    </lineage>
</organism>
<evidence type="ECO:0000313" key="10">
    <source>
        <dbReference type="Proteomes" id="UP000623467"/>
    </source>
</evidence>
<proteinExistence type="inferred from homology"/>
<feature type="disulfide bond" evidence="8">
    <location>
        <begin position="161"/>
        <end position="168"/>
    </location>
</feature>
<keyword evidence="3" id="KW-0732">Signal</keyword>
<dbReference type="AlphaFoldDB" id="A0A8H7DI59"/>
<evidence type="ECO:0000256" key="1">
    <source>
        <dbReference type="ARBA" id="ARBA00007534"/>
    </source>
</evidence>
<dbReference type="Pfam" id="PF01083">
    <property type="entry name" value="Cutinase"/>
    <property type="match status" value="1"/>
</dbReference>
<comment type="similarity">
    <text evidence="1">Belongs to the cutinase family.</text>
</comment>
<dbReference type="PANTHER" id="PTHR48250">
    <property type="entry name" value="CUTINASE 2-RELATED"/>
    <property type="match status" value="1"/>
</dbReference>
<evidence type="ECO:0000256" key="8">
    <source>
        <dbReference type="PIRSR" id="PIRSR611150-2"/>
    </source>
</evidence>
<evidence type="ECO:0000256" key="6">
    <source>
        <dbReference type="ARBA" id="ARBA00034045"/>
    </source>
</evidence>
<keyword evidence="10" id="KW-1185">Reference proteome</keyword>
<dbReference type="InterPro" id="IPR011150">
    <property type="entry name" value="Cutinase_monf"/>
</dbReference>
<dbReference type="Proteomes" id="UP000623467">
    <property type="component" value="Unassembled WGS sequence"/>
</dbReference>
<dbReference type="EC" id="3.1.1.74" evidence="2"/>
<reference evidence="9" key="1">
    <citation type="submission" date="2020-05" db="EMBL/GenBank/DDBJ databases">
        <title>Mycena genomes resolve the evolution of fungal bioluminescence.</title>
        <authorList>
            <person name="Tsai I.J."/>
        </authorList>
    </citation>
    <scope>NUCLEOTIDE SEQUENCE</scope>
    <source>
        <strain evidence="9">160909Yilan</strain>
    </source>
</reference>
<feature type="active site" description="Nucleophile" evidence="7">
    <location>
        <position position="113"/>
    </location>
</feature>
<evidence type="ECO:0000256" key="4">
    <source>
        <dbReference type="ARBA" id="ARBA00022801"/>
    </source>
</evidence>
<dbReference type="OrthoDB" id="3225429at2759"/>
<dbReference type="SUPFAM" id="SSF53474">
    <property type="entry name" value="alpha/beta-Hydrolases"/>
    <property type="match status" value="1"/>
</dbReference>
<feature type="active site" description="Proton donor/acceptor" evidence="7">
    <location>
        <position position="185"/>
    </location>
</feature>
<accession>A0A8H7DI59</accession>
<dbReference type="EMBL" id="JACAZH010000003">
    <property type="protein sequence ID" value="KAF7373153.1"/>
    <property type="molecule type" value="Genomic_DNA"/>
</dbReference>
<evidence type="ECO:0000313" key="9">
    <source>
        <dbReference type="EMBL" id="KAF7373153.1"/>
    </source>
</evidence>
<sequence length="203" mass="21598">MSSPGRLYTSENKRGLSEVGSNACTDIIVIFARGTGEAAPIGDIVGPQLQASLEKSLTSLGKSLTFAGVDYPADLVGYLEGGSMTGSETMAQDASLLFTSSFRLASIVSVGYSQGAQLVHNSAKLLPPEISGRIKAVVTFGDPDKDQKIENIPVQNDDIICHPLDAICFGSELLDILIIIFLENHLDYNLDCDAAAKFITDRV</sequence>
<dbReference type="GO" id="GO:0050525">
    <property type="term" value="F:cutinase activity"/>
    <property type="evidence" value="ECO:0007669"/>
    <property type="project" value="UniProtKB-EC"/>
</dbReference>
<dbReference type="InterPro" id="IPR029058">
    <property type="entry name" value="AB_hydrolase_fold"/>
</dbReference>
<evidence type="ECO:0000256" key="5">
    <source>
        <dbReference type="ARBA" id="ARBA00023157"/>
    </source>
</evidence>
<gene>
    <name evidence="9" type="ORF">MSAN_00523300</name>
</gene>
<dbReference type="GO" id="GO:0005576">
    <property type="term" value="C:extracellular region"/>
    <property type="evidence" value="ECO:0007669"/>
    <property type="project" value="InterPro"/>
</dbReference>
<dbReference type="Gene3D" id="3.40.50.1820">
    <property type="entry name" value="alpha/beta hydrolase"/>
    <property type="match status" value="1"/>
</dbReference>
<feature type="active site" evidence="7">
    <location>
        <position position="165"/>
    </location>
</feature>
<protein>
    <recommendedName>
        <fullName evidence="2">cutinase</fullName>
        <ecNumber evidence="2">3.1.1.74</ecNumber>
    </recommendedName>
</protein>
<comment type="catalytic activity">
    <reaction evidence="6">
        <text>cutin + H2O = cutin monomers.</text>
        <dbReference type="EC" id="3.1.1.74"/>
    </reaction>
</comment>
<evidence type="ECO:0000256" key="7">
    <source>
        <dbReference type="PIRSR" id="PIRSR611150-1"/>
    </source>
</evidence>
<dbReference type="GO" id="GO:0016052">
    <property type="term" value="P:carbohydrate catabolic process"/>
    <property type="evidence" value="ECO:0007669"/>
    <property type="project" value="TreeGrafter"/>
</dbReference>
<dbReference type="PANTHER" id="PTHR48250:SF2">
    <property type="entry name" value="CUTINASE"/>
    <property type="match status" value="1"/>
</dbReference>
<dbReference type="SMART" id="SM01110">
    <property type="entry name" value="Cutinase"/>
    <property type="match status" value="1"/>
</dbReference>
<name>A0A8H7DI59_9AGAR</name>